<gene>
    <name evidence="4" type="ORF">SAMN04488052_10167</name>
</gene>
<dbReference type="STRING" id="406100.SAMN04488052_10167"/>
<keyword evidence="2" id="KW-0813">Transport</keyword>
<keyword evidence="2" id="KW-0406">Ion transport</keyword>
<accession>A0A1H8PPB5</accession>
<evidence type="ECO:0000256" key="2">
    <source>
        <dbReference type="ARBA" id="ARBA00023114"/>
    </source>
</evidence>
<dbReference type="GO" id="GO:0046930">
    <property type="term" value="C:pore complex"/>
    <property type="evidence" value="ECO:0007669"/>
    <property type="project" value="UniProtKB-KW"/>
</dbReference>
<dbReference type="InterPro" id="IPR011250">
    <property type="entry name" value="OMP/PagP_B-barrel"/>
</dbReference>
<organism evidence="4 5">
    <name type="scientific">Aquisalimonas asiatica</name>
    <dbReference type="NCBI Taxonomy" id="406100"/>
    <lineage>
        <taxon>Bacteria</taxon>
        <taxon>Pseudomonadati</taxon>
        <taxon>Pseudomonadota</taxon>
        <taxon>Gammaproteobacteria</taxon>
        <taxon>Chromatiales</taxon>
        <taxon>Ectothiorhodospiraceae</taxon>
        <taxon>Aquisalimonas</taxon>
    </lineage>
</organism>
<dbReference type="Proteomes" id="UP000199657">
    <property type="component" value="Unassembled WGS sequence"/>
</dbReference>
<dbReference type="RefSeq" id="WP_091638945.1">
    <property type="nucleotide sequence ID" value="NZ_FOEG01000001.1"/>
</dbReference>
<keyword evidence="4" id="KW-0472">Membrane</keyword>
<evidence type="ECO:0000313" key="5">
    <source>
        <dbReference type="Proteomes" id="UP000199657"/>
    </source>
</evidence>
<evidence type="ECO:0000256" key="1">
    <source>
        <dbReference type="ARBA" id="ARBA00005710"/>
    </source>
</evidence>
<sequence length="189" mass="20118">MRRNGLRGLWLALALVPGVALAYPPYGYIGVDMAGTSILDDGGAFGSGFDDESAGVRLFGGYRANDWFGVEIGFHDLGRYRQDDYRVSYSATVLSGVLYLPVSNTFDLYGRLGGGIGRVSENDSRSDSTRKVIGQAGVGAKVHVTPTFALRGGVDVYSMEPQLRGPDGGSTRTVSQEFGAGYVGVNLLF</sequence>
<dbReference type="Gene3D" id="2.40.160.20">
    <property type="match status" value="1"/>
</dbReference>
<protein>
    <submittedName>
        <fullName evidence="4">OmpA-like transmembrane domain-containing protein</fullName>
    </submittedName>
</protein>
<feature type="domain" description="Outer membrane protein OmpA-like transmembrane" evidence="3">
    <location>
        <begin position="28"/>
        <end position="151"/>
    </location>
</feature>
<comment type="similarity">
    <text evidence="1">Belongs to the outer membrane OOP (TC 1.B.6) superfamily. OmpA family.</text>
</comment>
<proteinExistence type="inferred from homology"/>
<dbReference type="GO" id="GO:0015288">
    <property type="term" value="F:porin activity"/>
    <property type="evidence" value="ECO:0007669"/>
    <property type="project" value="UniProtKB-KW"/>
</dbReference>
<dbReference type="GO" id="GO:0009279">
    <property type="term" value="C:cell outer membrane"/>
    <property type="evidence" value="ECO:0007669"/>
    <property type="project" value="InterPro"/>
</dbReference>
<dbReference type="Pfam" id="PF01389">
    <property type="entry name" value="OmpA_membrane"/>
    <property type="match status" value="1"/>
</dbReference>
<evidence type="ECO:0000313" key="4">
    <source>
        <dbReference type="EMBL" id="SEO43611.1"/>
    </source>
</evidence>
<dbReference type="InterPro" id="IPR000498">
    <property type="entry name" value="OmpA-like_TM_dom"/>
</dbReference>
<keyword evidence="5" id="KW-1185">Reference proteome</keyword>
<reference evidence="4 5" key="1">
    <citation type="submission" date="2016-10" db="EMBL/GenBank/DDBJ databases">
        <authorList>
            <person name="de Groot N.N."/>
        </authorList>
    </citation>
    <scope>NUCLEOTIDE SEQUENCE [LARGE SCALE GENOMIC DNA]</scope>
    <source>
        <strain evidence="4 5">CGMCC 1.6291</strain>
    </source>
</reference>
<evidence type="ECO:0000259" key="3">
    <source>
        <dbReference type="Pfam" id="PF01389"/>
    </source>
</evidence>
<dbReference type="AlphaFoldDB" id="A0A1H8PPB5"/>
<dbReference type="EMBL" id="FOEG01000001">
    <property type="protein sequence ID" value="SEO43611.1"/>
    <property type="molecule type" value="Genomic_DNA"/>
</dbReference>
<dbReference type="OrthoDB" id="5786186at2"/>
<name>A0A1H8PPB5_9GAMM</name>
<dbReference type="SUPFAM" id="SSF56925">
    <property type="entry name" value="OMPA-like"/>
    <property type="match status" value="1"/>
</dbReference>
<keyword evidence="2" id="KW-0626">Porin</keyword>
<keyword evidence="4" id="KW-0812">Transmembrane</keyword>